<dbReference type="PANTHER" id="PTHR48081:SF30">
    <property type="entry name" value="ACETYL-HYDROLASE LIPR-RELATED"/>
    <property type="match status" value="1"/>
</dbReference>
<dbReference type="Gene3D" id="3.40.50.1820">
    <property type="entry name" value="alpha/beta hydrolase"/>
    <property type="match status" value="1"/>
</dbReference>
<organism evidence="4">
    <name type="scientific">Streptomyces sp. R08</name>
    <dbReference type="NCBI Taxonomy" id="3238624"/>
    <lineage>
        <taxon>Bacteria</taxon>
        <taxon>Bacillati</taxon>
        <taxon>Actinomycetota</taxon>
        <taxon>Actinomycetes</taxon>
        <taxon>Kitasatosporales</taxon>
        <taxon>Streptomycetaceae</taxon>
        <taxon>Streptomyces</taxon>
    </lineage>
</organism>
<dbReference type="EMBL" id="CP163431">
    <property type="protein sequence ID" value="XDQ02052.1"/>
    <property type="molecule type" value="Genomic_DNA"/>
</dbReference>
<dbReference type="GO" id="GO:0004806">
    <property type="term" value="F:triacylglycerol lipase activity"/>
    <property type="evidence" value="ECO:0007669"/>
    <property type="project" value="TreeGrafter"/>
</dbReference>
<dbReference type="InterPro" id="IPR050300">
    <property type="entry name" value="GDXG_lipolytic_enzyme"/>
</dbReference>
<evidence type="ECO:0000256" key="2">
    <source>
        <dbReference type="ARBA" id="ARBA00022801"/>
    </source>
</evidence>
<comment type="similarity">
    <text evidence="1">Belongs to the 'GDXG' lipolytic enzyme family.</text>
</comment>
<evidence type="ECO:0000259" key="3">
    <source>
        <dbReference type="Pfam" id="PF07859"/>
    </source>
</evidence>
<sequence length="269" mass="28068">MGDTRVGATGADTGLGDADLADVRARTDRAADDGRVRVESSPVGPIVRPPDASDLVILYLHGDRQLAASPESAVDLAERLALRTGAVVVCPRYRSSFPGALDDVHAVYSSCQARGPVALAGERLGAGLAASLLVRLRDMGAREPECAVLSSALLDLTLDAPSLLFNSAADPGFDIDELRLHAARFAGGADRTNPLLSPLHANLHGLPPIQLLVAGTDPLLDDSLSFAARAAHSGVTVDLRVRPDAVSLHPESVTAMADFIQAWARAARP</sequence>
<protein>
    <submittedName>
        <fullName evidence="4">Alpha/beta hydrolase fold domain-containing protein</fullName>
    </submittedName>
</protein>
<dbReference type="RefSeq" id="WP_369188275.1">
    <property type="nucleotide sequence ID" value="NZ_CP163431.1"/>
</dbReference>
<proteinExistence type="inferred from homology"/>
<accession>A0AB39MA63</accession>
<evidence type="ECO:0000256" key="1">
    <source>
        <dbReference type="ARBA" id="ARBA00010515"/>
    </source>
</evidence>
<gene>
    <name evidence="4" type="ORF">AB5J58_18435</name>
</gene>
<dbReference type="PANTHER" id="PTHR48081">
    <property type="entry name" value="AB HYDROLASE SUPERFAMILY PROTEIN C4A8.06C"/>
    <property type="match status" value="1"/>
</dbReference>
<dbReference type="InterPro" id="IPR013094">
    <property type="entry name" value="AB_hydrolase_3"/>
</dbReference>
<reference evidence="4" key="1">
    <citation type="submission" date="2024-07" db="EMBL/GenBank/DDBJ databases">
        <authorList>
            <person name="Yu S.T."/>
        </authorList>
    </citation>
    <scope>NUCLEOTIDE SEQUENCE</scope>
    <source>
        <strain evidence="4">R08</strain>
    </source>
</reference>
<name>A0AB39MA63_9ACTN</name>
<dbReference type="AlphaFoldDB" id="A0AB39MA63"/>
<dbReference type="InterPro" id="IPR029058">
    <property type="entry name" value="AB_hydrolase_fold"/>
</dbReference>
<keyword evidence="2 4" id="KW-0378">Hydrolase</keyword>
<dbReference type="SUPFAM" id="SSF53474">
    <property type="entry name" value="alpha/beta-Hydrolases"/>
    <property type="match status" value="1"/>
</dbReference>
<feature type="domain" description="Alpha/beta hydrolase fold-3" evidence="3">
    <location>
        <begin position="57"/>
        <end position="244"/>
    </location>
</feature>
<evidence type="ECO:0000313" key="4">
    <source>
        <dbReference type="EMBL" id="XDQ02052.1"/>
    </source>
</evidence>
<dbReference type="Pfam" id="PF07859">
    <property type="entry name" value="Abhydrolase_3"/>
    <property type="match status" value="1"/>
</dbReference>